<dbReference type="Gene3D" id="1.10.10.2360">
    <property type="match status" value="1"/>
</dbReference>
<evidence type="ECO:0000256" key="11">
    <source>
        <dbReference type="ARBA" id="ARBA00023242"/>
    </source>
</evidence>
<sequence length="1649" mass="182290">MFGKTTFGATAPSTSFNFGQTTPAANPFGQNQSLFGKPATGFGAPSTSTFGQATTWNTNSSGFGTAPTTQSGFGSTGLFGQQSTSGGLFNSSTTFGQQNKPTGFGFGSPQPTTGLFGPQQPQTSNIFNTSGNSGLFGAPAFGTQQTGTVSKFNPVTGTDTMLKNGTTQSINTKHHSITCMKEYESKSFEELRFEDYQANRKGPQQTTGFGTPAFGAASTTAPLFGQTDANKSTFGQSTAFAQPFGQNTTNTFGLGGSQQNTTSPFGAKPTAFGAPTSTSNFGFGSNTTQNANPFGAASANKPFGTATSQPLFGASTTQANTGFGTGLFSNTQNTGANLFNKPAQPTSGFGTQQTGFSFNNPSSTQPSLFTSTTKPLFGNATSSAPAFGSTIGFGSNNTSFNSNTFGKSAAPVFGPSQTNSYGPNLGGMSTNQNTGIFGSATQPKTGLFGSTHTAGSLFVQNVTQNPNFGIGQPQLQLIPVHSEQSTSNLALLTRDPFGDAPHLAGLEPKLKIDNAAVSATDPKELKSLLDPSKKVDMSHNSKLKVTPLKNIRDSLFDSIPSPEELKSPTTNYYKNSFRRLVVKPRGDSENNSLSSSNILDMLAGDDKENSDKNKTLNDSNKGNPLRLQFDTTIQNDSLINNSIETQTYNIINSTTKENTDELRETVTQLPNVEHNLNKEAGGDSLKEHPANIICTRPEYYTLPSLNDLVPDENGSCIVKGFTVGRKGYGNVYFLDEMDVSGLNIDKLIHFRYREINVYPDETIKPPVGQGLNRKAQVTLDNIYPRRSGSNVLIKDVGELLQMNFAEKLRKVTEKKNARFIDYRPETGSWVFKVDHFSKYGFNESDDENEQNAQDPKKKAIQKPHQATENRTNIAQGDKIKEALEKAQKEKDSISPESTERLKPPSTFGLDKDILIDDDDDEQHDRDVLHHSMFVDDTSEEDYHHIPSEIPVDLHFSSYKNAKNIQVMKSTLFADDDRSSEDAGSQVSMLKQYLDLPEVEDMQRLPPLQEEVQIRKRAVIRPRVMKVLNSYDQPESTVNLLPSRCCVDMGLFKGKSFKVGWSKGYSFLSTDTEDKVLSSELLLKEFDASPDFDPLKDVLTDSLKVVLDQSTYHLSSSKIPIFNILKTDTYLKCQTEIFEKLSLQYNSVRVNYLHSVWTLCTALWGPSENSVANRRHLLTEWLKISCNTDEISLEKGPFKSTEDAVEAIFMHLSIFKVFEAAGIAIDNKMPNLSLLLAQLSVSNDTKLFIQEHIESWYCSLTSNHITKGMKKLYLLLAGIPTKDEVNIFDNVDWKRAFGMHLWYICPNGSPLENAIDLYTASFREHLYAERPNPPHAKQFVEDGPFDILYHILLLYKSGVHRLSSVLNPATHTNDPLDYRLSWLLLQLFISIDVGLIEKSEINKITVSFSNQLEHSGNWEWAIFVLLYLEDDLIKKNAILGILDRNLNVNVDSSQDIVDLLVNEMKIPADWIHVVKGQKTLAAEKYFEAFNHFSLADDYVTANQILIEHLLPDLFINEQFDVLRSLIDKVKCGSGDIQHWNNEAGLILDYLDLLEQNITADNLIKLQVKLTSIGERIVNFPLTSQQHKVCIAELSKKCASLYKELFEKSQTASLNDSYTQFIETLIMPPDYKQIEGLYLIHNFHNFTICRQ</sequence>
<dbReference type="GO" id="GO:0006405">
    <property type="term" value="P:RNA export from nucleus"/>
    <property type="evidence" value="ECO:0007669"/>
    <property type="project" value="TreeGrafter"/>
</dbReference>
<evidence type="ECO:0000256" key="3">
    <source>
        <dbReference type="ARBA" id="ARBA00008926"/>
    </source>
</evidence>
<dbReference type="PANTHER" id="PTHR23198:SF6">
    <property type="entry name" value="NUCLEAR PORE COMPLEX PROTEIN NUP98-NUP96"/>
    <property type="match status" value="1"/>
</dbReference>
<proteinExistence type="inferred from homology"/>
<dbReference type="PROSITE" id="PS51434">
    <property type="entry name" value="NUP_C"/>
    <property type="match status" value="1"/>
</dbReference>
<dbReference type="Pfam" id="PF21240">
    <property type="entry name" value="Nup98_GLEBS"/>
    <property type="match status" value="1"/>
</dbReference>
<protein>
    <recommendedName>
        <fullName evidence="4">Nuclear pore complex protein Nup98-Nup96</fullName>
    </recommendedName>
</protein>
<dbReference type="Gene3D" id="1.25.40.690">
    <property type="match status" value="1"/>
</dbReference>
<accession>A0A834IY40</accession>
<feature type="domain" description="Peptidase S59" evidence="13">
    <location>
        <begin position="696"/>
        <end position="836"/>
    </location>
</feature>
<feature type="region of interest" description="Disordered" evidence="12">
    <location>
        <begin position="585"/>
        <end position="624"/>
    </location>
</feature>
<dbReference type="GO" id="GO:0017056">
    <property type="term" value="F:structural constituent of nuclear pore"/>
    <property type="evidence" value="ECO:0007669"/>
    <property type="project" value="InterPro"/>
</dbReference>
<dbReference type="InterPro" id="IPR036903">
    <property type="entry name" value="Nup98_auto-Pept-S59_dom_sf"/>
</dbReference>
<feature type="compositionally biased region" description="Basic and acidic residues" evidence="12">
    <location>
        <begin position="604"/>
        <end position="615"/>
    </location>
</feature>
<dbReference type="GO" id="GO:0051028">
    <property type="term" value="P:mRNA transport"/>
    <property type="evidence" value="ECO:0007669"/>
    <property type="project" value="UniProtKB-KW"/>
</dbReference>
<evidence type="ECO:0000256" key="1">
    <source>
        <dbReference type="ARBA" id="ARBA00004567"/>
    </source>
</evidence>
<dbReference type="GO" id="GO:0003723">
    <property type="term" value="F:RNA binding"/>
    <property type="evidence" value="ECO:0007669"/>
    <property type="project" value="TreeGrafter"/>
</dbReference>
<evidence type="ECO:0000256" key="2">
    <source>
        <dbReference type="ARBA" id="ARBA00004620"/>
    </source>
</evidence>
<dbReference type="GO" id="GO:0000973">
    <property type="term" value="P:post-transcriptional tethering of RNA polymerase II gene DNA at nuclear periphery"/>
    <property type="evidence" value="ECO:0007669"/>
    <property type="project" value="TreeGrafter"/>
</dbReference>
<dbReference type="GO" id="GO:0034398">
    <property type="term" value="P:telomere tethering at nuclear periphery"/>
    <property type="evidence" value="ECO:0007669"/>
    <property type="project" value="TreeGrafter"/>
</dbReference>
<keyword evidence="5" id="KW-0813">Transport</keyword>
<dbReference type="FunFam" id="1.10.10.2360:FF:000001">
    <property type="entry name" value="Nuclear pore complex protein Nup98-Nup96"/>
    <property type="match status" value="1"/>
</dbReference>
<reference evidence="14" key="1">
    <citation type="submission" date="2020-08" db="EMBL/GenBank/DDBJ databases">
        <title>Genome sequencing and assembly of the red palm weevil Rhynchophorus ferrugineus.</title>
        <authorList>
            <person name="Dias G.B."/>
            <person name="Bergman C.M."/>
            <person name="Manee M."/>
        </authorList>
    </citation>
    <scope>NUCLEOTIDE SEQUENCE</scope>
    <source>
        <strain evidence="14">AA-2017</strain>
        <tissue evidence="14">Whole larva</tissue>
    </source>
</reference>
<dbReference type="InterPro" id="IPR007230">
    <property type="entry name" value="Nup98_auto-Pept-S59_dom"/>
</dbReference>
<dbReference type="Proteomes" id="UP000625711">
    <property type="component" value="Unassembled WGS sequence"/>
</dbReference>
<evidence type="ECO:0000256" key="10">
    <source>
        <dbReference type="ARBA" id="ARBA00023132"/>
    </source>
</evidence>
<dbReference type="InterPro" id="IPR021967">
    <property type="entry name" value="Nup98_C"/>
</dbReference>
<keyword evidence="8" id="KW-0653">Protein transport</keyword>
<keyword evidence="6" id="KW-0068">Autocatalytic cleavage</keyword>
<feature type="compositionally biased region" description="Basic and acidic residues" evidence="12">
    <location>
        <begin position="877"/>
        <end position="902"/>
    </location>
</feature>
<evidence type="ECO:0000256" key="12">
    <source>
        <dbReference type="SAM" id="MobiDB-lite"/>
    </source>
</evidence>
<comment type="similarity">
    <text evidence="3">Belongs to the nucleoporin GLFG family.</text>
</comment>
<dbReference type="GO" id="GO:0031965">
    <property type="term" value="C:nuclear membrane"/>
    <property type="evidence" value="ECO:0007669"/>
    <property type="project" value="UniProtKB-SubCell"/>
</dbReference>
<evidence type="ECO:0000256" key="8">
    <source>
        <dbReference type="ARBA" id="ARBA00022927"/>
    </source>
</evidence>
<keyword evidence="10" id="KW-0906">Nuclear pore complex</keyword>
<evidence type="ECO:0000313" key="15">
    <source>
        <dbReference type="Proteomes" id="UP000625711"/>
    </source>
</evidence>
<dbReference type="OrthoDB" id="3797628at2759"/>
<keyword evidence="7" id="KW-0509">mRNA transport</keyword>
<name>A0A834IY40_RHYFE</name>
<feature type="compositionally biased region" description="Polar residues" evidence="12">
    <location>
        <begin position="864"/>
        <end position="874"/>
    </location>
</feature>
<keyword evidence="9" id="KW-0811">Translocation</keyword>
<comment type="caution">
    <text evidence="14">The sequence shown here is derived from an EMBL/GenBank/DDBJ whole genome shotgun (WGS) entry which is preliminary data.</text>
</comment>
<evidence type="ECO:0000256" key="7">
    <source>
        <dbReference type="ARBA" id="ARBA00022816"/>
    </source>
</evidence>
<dbReference type="InterPro" id="IPR037665">
    <property type="entry name" value="Nucleoporin_S59-like"/>
</dbReference>
<dbReference type="GO" id="GO:0008139">
    <property type="term" value="F:nuclear localization sequence binding"/>
    <property type="evidence" value="ECO:0007669"/>
    <property type="project" value="TreeGrafter"/>
</dbReference>
<evidence type="ECO:0000256" key="6">
    <source>
        <dbReference type="ARBA" id="ARBA00022813"/>
    </source>
</evidence>
<feature type="region of interest" description="Disordered" evidence="12">
    <location>
        <begin position="842"/>
        <end position="912"/>
    </location>
</feature>
<evidence type="ECO:0000259" key="13">
    <source>
        <dbReference type="PROSITE" id="PS51434"/>
    </source>
</evidence>
<dbReference type="GO" id="GO:0044614">
    <property type="term" value="C:nuclear pore cytoplasmic filaments"/>
    <property type="evidence" value="ECO:0007669"/>
    <property type="project" value="TreeGrafter"/>
</dbReference>
<keyword evidence="11" id="KW-0539">Nucleus</keyword>
<evidence type="ECO:0000256" key="9">
    <source>
        <dbReference type="ARBA" id="ARBA00023010"/>
    </source>
</evidence>
<gene>
    <name evidence="14" type="ORF">GWI33_007127</name>
</gene>
<dbReference type="EMBL" id="JAACXV010000035">
    <property type="protein sequence ID" value="KAF7286165.1"/>
    <property type="molecule type" value="Genomic_DNA"/>
</dbReference>
<dbReference type="Pfam" id="PF12110">
    <property type="entry name" value="Nup96"/>
    <property type="match status" value="1"/>
</dbReference>
<evidence type="ECO:0000313" key="14">
    <source>
        <dbReference type="EMBL" id="KAF7286165.1"/>
    </source>
</evidence>
<evidence type="ECO:0000256" key="5">
    <source>
        <dbReference type="ARBA" id="ARBA00022448"/>
    </source>
</evidence>
<dbReference type="SUPFAM" id="SSF82215">
    <property type="entry name" value="C-terminal autoproteolytic domain of nucleoporin nup98"/>
    <property type="match status" value="1"/>
</dbReference>
<comment type="subcellular location">
    <subcellularLocation>
        <location evidence="2">Nucleus membrane</location>
        <topology evidence="2">Peripheral membrane protein</topology>
        <orientation evidence="2">Nucleoplasmic side</orientation>
    </subcellularLocation>
    <subcellularLocation>
        <location evidence="1">Nucleus</location>
        <location evidence="1">Nuclear pore complex</location>
    </subcellularLocation>
</comment>
<dbReference type="GO" id="GO:0006606">
    <property type="term" value="P:protein import into nucleus"/>
    <property type="evidence" value="ECO:0007669"/>
    <property type="project" value="TreeGrafter"/>
</dbReference>
<dbReference type="Gene3D" id="3.30.1610.10">
    <property type="entry name" value="Peptidase S59, nucleoporin"/>
    <property type="match status" value="1"/>
</dbReference>
<organism evidence="14 15">
    <name type="scientific">Rhynchophorus ferrugineus</name>
    <name type="common">Red palm weevil</name>
    <name type="synonym">Curculio ferrugineus</name>
    <dbReference type="NCBI Taxonomy" id="354439"/>
    <lineage>
        <taxon>Eukaryota</taxon>
        <taxon>Metazoa</taxon>
        <taxon>Ecdysozoa</taxon>
        <taxon>Arthropoda</taxon>
        <taxon>Hexapoda</taxon>
        <taxon>Insecta</taxon>
        <taxon>Pterygota</taxon>
        <taxon>Neoptera</taxon>
        <taxon>Endopterygota</taxon>
        <taxon>Coleoptera</taxon>
        <taxon>Polyphaga</taxon>
        <taxon>Cucujiformia</taxon>
        <taxon>Curculionidae</taxon>
        <taxon>Dryophthorinae</taxon>
        <taxon>Rhynchophorus</taxon>
    </lineage>
</organism>
<keyword evidence="15" id="KW-1185">Reference proteome</keyword>
<dbReference type="PANTHER" id="PTHR23198">
    <property type="entry name" value="NUCLEOPORIN"/>
    <property type="match status" value="1"/>
</dbReference>
<evidence type="ECO:0000256" key="4">
    <source>
        <dbReference type="ARBA" id="ARBA00013472"/>
    </source>
</evidence>
<dbReference type="Pfam" id="PF04096">
    <property type="entry name" value="Nucleoporin2"/>
    <property type="match status" value="1"/>
</dbReference>